<protein>
    <submittedName>
        <fullName evidence="1">Uncharacterized protein</fullName>
    </submittedName>
</protein>
<accession>A0A0A9GY90</accession>
<reference evidence="1" key="1">
    <citation type="submission" date="2014-09" db="EMBL/GenBank/DDBJ databases">
        <authorList>
            <person name="Magalhaes I.L.F."/>
            <person name="Oliveira U."/>
            <person name="Santos F.R."/>
            <person name="Vidigal T.H.D.A."/>
            <person name="Brescovit A.D."/>
            <person name="Santos A.J."/>
        </authorList>
    </citation>
    <scope>NUCLEOTIDE SEQUENCE</scope>
    <source>
        <tissue evidence="1">Shoot tissue taken approximately 20 cm above the soil surface</tissue>
    </source>
</reference>
<proteinExistence type="predicted"/>
<reference evidence="1" key="2">
    <citation type="journal article" date="2015" name="Data Brief">
        <title>Shoot transcriptome of the giant reed, Arundo donax.</title>
        <authorList>
            <person name="Barrero R.A."/>
            <person name="Guerrero F.D."/>
            <person name="Moolhuijzen P."/>
            <person name="Goolsby J.A."/>
            <person name="Tidwell J."/>
            <person name="Bellgard S.E."/>
            <person name="Bellgard M.I."/>
        </authorList>
    </citation>
    <scope>NUCLEOTIDE SEQUENCE</scope>
    <source>
        <tissue evidence="1">Shoot tissue taken approximately 20 cm above the soil surface</tissue>
    </source>
</reference>
<dbReference type="AlphaFoldDB" id="A0A0A9GY90"/>
<organism evidence="1">
    <name type="scientific">Arundo donax</name>
    <name type="common">Giant reed</name>
    <name type="synonym">Donax arundinaceus</name>
    <dbReference type="NCBI Taxonomy" id="35708"/>
    <lineage>
        <taxon>Eukaryota</taxon>
        <taxon>Viridiplantae</taxon>
        <taxon>Streptophyta</taxon>
        <taxon>Embryophyta</taxon>
        <taxon>Tracheophyta</taxon>
        <taxon>Spermatophyta</taxon>
        <taxon>Magnoliopsida</taxon>
        <taxon>Liliopsida</taxon>
        <taxon>Poales</taxon>
        <taxon>Poaceae</taxon>
        <taxon>PACMAD clade</taxon>
        <taxon>Arundinoideae</taxon>
        <taxon>Arundineae</taxon>
        <taxon>Arundo</taxon>
    </lineage>
</organism>
<name>A0A0A9GY90_ARUDO</name>
<sequence>MVKSPSSLVISQISLIELNASKLHLRTELESFLVETHNLTMLEYFTESNHID</sequence>
<evidence type="ECO:0000313" key="1">
    <source>
        <dbReference type="EMBL" id="JAE27546.1"/>
    </source>
</evidence>
<dbReference type="EMBL" id="GBRH01170350">
    <property type="protein sequence ID" value="JAE27546.1"/>
    <property type="molecule type" value="Transcribed_RNA"/>
</dbReference>